<feature type="compositionally biased region" description="Polar residues" evidence="10">
    <location>
        <begin position="118"/>
        <end position="139"/>
    </location>
</feature>
<reference evidence="11" key="1">
    <citation type="submission" date="2022-04" db="EMBL/GenBank/DDBJ databases">
        <authorList>
            <person name="Xu L."/>
            <person name="Lv Z."/>
        </authorList>
    </citation>
    <scope>NUCLEOTIDE SEQUENCE</scope>
    <source>
        <strain evidence="11">LV_2022a</strain>
    </source>
</reference>
<dbReference type="GO" id="GO:0098882">
    <property type="term" value="F:structural constituent of presynaptic active zone"/>
    <property type="evidence" value="ECO:0007669"/>
    <property type="project" value="TreeGrafter"/>
</dbReference>
<feature type="coiled-coil region" evidence="9">
    <location>
        <begin position="1211"/>
        <end position="1238"/>
    </location>
</feature>
<keyword evidence="6" id="KW-0206">Cytoskeleton</keyword>
<feature type="coiled-coil region" evidence="9">
    <location>
        <begin position="620"/>
        <end position="819"/>
    </location>
</feature>
<evidence type="ECO:0000256" key="2">
    <source>
        <dbReference type="ARBA" id="ARBA00022490"/>
    </source>
</evidence>
<dbReference type="Gene3D" id="1.20.1170.10">
    <property type="match status" value="1"/>
</dbReference>
<feature type="coiled-coil region" evidence="9">
    <location>
        <begin position="1715"/>
        <end position="1827"/>
    </location>
</feature>
<organism evidence="11 12">
    <name type="scientific">Schistosoma mekongi</name>
    <name type="common">Parasitic worm</name>
    <dbReference type="NCBI Taxonomy" id="38744"/>
    <lineage>
        <taxon>Eukaryota</taxon>
        <taxon>Metazoa</taxon>
        <taxon>Spiralia</taxon>
        <taxon>Lophotrochozoa</taxon>
        <taxon>Platyhelminthes</taxon>
        <taxon>Trematoda</taxon>
        <taxon>Digenea</taxon>
        <taxon>Strigeidida</taxon>
        <taxon>Schistosomatoidea</taxon>
        <taxon>Schistosomatidae</taxon>
        <taxon>Schistosoma</taxon>
    </lineage>
</organism>
<evidence type="ECO:0000313" key="11">
    <source>
        <dbReference type="EMBL" id="KAK4471495.1"/>
    </source>
</evidence>
<name>A0AAE1ZCW5_SCHME</name>
<feature type="coiled-coil region" evidence="9">
    <location>
        <begin position="959"/>
        <end position="1007"/>
    </location>
</feature>
<evidence type="ECO:0000256" key="7">
    <source>
        <dbReference type="ARBA" id="ARBA00023273"/>
    </source>
</evidence>
<feature type="region of interest" description="Disordered" evidence="10">
    <location>
        <begin position="118"/>
        <end position="143"/>
    </location>
</feature>
<evidence type="ECO:0000313" key="12">
    <source>
        <dbReference type="Proteomes" id="UP001292079"/>
    </source>
</evidence>
<feature type="coiled-coil region" evidence="9">
    <location>
        <begin position="1871"/>
        <end position="2252"/>
    </location>
</feature>
<dbReference type="InterPro" id="IPR019323">
    <property type="entry name" value="ELKS/CAST"/>
</dbReference>
<keyword evidence="2" id="KW-0963">Cytoplasm</keyword>
<keyword evidence="12" id="KW-1185">Reference proteome</keyword>
<feature type="coiled-coil region" evidence="9">
    <location>
        <begin position="2346"/>
        <end position="2380"/>
    </location>
</feature>
<feature type="region of interest" description="Disordered" evidence="10">
    <location>
        <begin position="1846"/>
        <end position="1871"/>
    </location>
</feature>
<dbReference type="EMBL" id="JALJAT010000003">
    <property type="protein sequence ID" value="KAK4471495.1"/>
    <property type="molecule type" value="Genomic_DNA"/>
</dbReference>
<keyword evidence="3" id="KW-0597">Phosphoprotein</keyword>
<gene>
    <name evidence="11" type="ORF">MN116_004918</name>
</gene>
<feature type="coiled-coil region" evidence="9">
    <location>
        <begin position="1138"/>
        <end position="1186"/>
    </location>
</feature>
<reference evidence="11" key="2">
    <citation type="journal article" date="2023" name="Infect Dis Poverty">
        <title>Chromosome-scale genome of the human blood fluke Schistosoma mekongi and its implications for public health.</title>
        <authorList>
            <person name="Zhou M."/>
            <person name="Xu L."/>
            <person name="Xu D."/>
            <person name="Chen W."/>
            <person name="Khan J."/>
            <person name="Hu Y."/>
            <person name="Huang H."/>
            <person name="Wei H."/>
            <person name="Zhang Y."/>
            <person name="Chusongsang P."/>
            <person name="Tanasarnprasert K."/>
            <person name="Hu X."/>
            <person name="Limpanont Y."/>
            <person name="Lv Z."/>
        </authorList>
    </citation>
    <scope>NUCLEOTIDE SEQUENCE</scope>
    <source>
        <strain evidence="11">LV_2022a</strain>
    </source>
</reference>
<feature type="coiled-coil region" evidence="9">
    <location>
        <begin position="857"/>
        <end position="923"/>
    </location>
</feature>
<evidence type="ECO:0000256" key="9">
    <source>
        <dbReference type="SAM" id="Coils"/>
    </source>
</evidence>
<protein>
    <recommendedName>
        <fullName evidence="13">ELKS/Rab6-interacting/CAST family member 1</fullName>
    </recommendedName>
</protein>
<feature type="coiled-coil region" evidence="9">
    <location>
        <begin position="1304"/>
        <end position="1423"/>
    </location>
</feature>
<dbReference type="GO" id="GO:0007274">
    <property type="term" value="P:neuromuscular synaptic transmission"/>
    <property type="evidence" value="ECO:0007669"/>
    <property type="project" value="TreeGrafter"/>
</dbReference>
<sequence>MESGRHRSPYYRDNLNLSSHQYVEGVDSNPDIHDRQRPASVQDLEYGEMYDSGIQPHATTPRLNNPYVDPLIEGDVGGIDHRAASLDRRGEYYGTLRGNFDSQSERLTRKSINRPSYTLESLSSNPQLSSALGSTNPTSGRRAHSYDMNLEKQGLTDYNSLLAAAGVGTNPQIYGYPTNPLLDYSSNLGIQTFPTIGGLDYTTLQRSGVYPALPQTQQPSIPVGLISHNPTTDITALQRECVRLQHELHVTREKLNACTISIRTFWSPELKRERAMRKEENAKYAILADHLHQLQLEKQTMLETLHNMESDLRQERDKRNRSRFSGTNDSDGMSELDLAKRQVDELTLENRQLKRSIEDADRRTANLKSSLNATEDSLRRLVDAVKAGKSSSANAETATTTNLSTGAGDGSKSIGEGDQSSISTIKLDRIEADRAEISRLRNQLNEVSSRKSEAERQLIERNFELSRIKEDFDALLQEHRQLRQECESLRHDTRQTQTLQSLVDTKESKILTLENEIRLLEDEITRLRDDGLTTPNTSTSSGIDDLDKTLQVFRSNERILKSKIEMLNSEISKRECELYTLQSRLEMVDKQQQDQNHHINVLKEQVNTREHKISMLTADAEDFRKRIKEKESLLEKKSKALNTAQSAKRQIEQELNELKDQMDMKDRKISLLQRKIENVEDLLNDKETQLAAAQARLSRISTERVSTDGSRIGWEETLKDKDRQIERLKEARQRSESEIAEELETQKRLNTEFKNRLDTLQKELDEKTTQLLEVRDETSDYRTSRFRLETEISQLQTQLSQKNSEVTTLQMEKQLLQKQITTESDMKLMQRTAELEGQLNHYMETSSKLQAEVDRLLRTIDTEKFDKENQLHELKEELRETQTNLNNLKRNQQTERKKSNQQIEELRQREENTQSDNEILKSIVTEKDGRIRELEQALRESVRLTAEREIYASGRDDETRHLEQQVRELRSNLEHFQRERNNLSAQLASAQEELSDRENQLKTLEQECFQNYLPELEKLRRSNHEANLRVAAMIKLTQGREHTLTDQDRAALSTIPLFPNISLHGAWPGLSGGLENIGTASGTGRSGYLAPYHTGSGGSLSPHLAGSAFQFIGNAASGVGAVGGRASVPGQPMASPDVIMLTKMLQEKENMLQQHLQELTRLRFQNSELEIRLKATQRELDTKVTRLNVLETAHLSSTTGLRDIDTRSPSNNQLSKELAVLRKTNQELSVKFNQLQMELDERSRSGASVNVGGYDRLKSSVGLRATDFTEMATLRRELASAKAEREVESNGIDQTRTNETKSDLTEKISQLRSLEAEKDKLVLEKDALQKKYESVLNQLSEKSEKLKQIEQDCAKLHIEEIKRQKADLDDLKHHIGYLQNTIKERETRIESVEKESFKLRDELTNMRKQMATAEAEVKSLRDDAVYREERIKQIQTQYTEELARLRCTSQEQVTRIGHLEMKLDEKGHQLKSQTSEIRCQADEINRLQSTIEETNNRLTVNQKRAEEREARLRKLENENHDLLDEIHGLRKGNTELESQIDSLRQRLLDRQESTDSVSALSSGLPLTTRMYQPSLGLSTTFNQELERLRKQHSEMKTTCEETQKSLDEVQIQFDQMKVQYNSLQVQMEQEVGKRKKLEDQLRNKADELKGQISDLHSTTQPTQHLTLKIEELSKELERKEAQIICLNKQIDRQYTSSSITPDTRQMDTTNQQLIIADLQVRLRQAIEDRDVAREQLAANLARTETSTLDMQQQYMMDKQNLQQQITSLTQTMQNATNESERYQREFKQASSRVQQLSRQLQETQSNCDSIARQRDSLRDQLDQLKRSMGRSGSGTVSSIFGITSSASGMRPASAGPGNYDSAPLYGSTTGTTHLSREMDRLHRECEHLQSQLKISQESEQEARSLVDNLKNDITGHINDVEQLKEQINELEKQKVERDNELTKIKRELQVQTDEAKDKLTNTQQLLIEKTNQLENAVNQLNNVRQYCSELEQRISDMSQRLNMAESHTQLQADELKRFHQLEIECNQLRSEIKSKIGEVQHLQLQLDQLNREYQNQERRMEQMTIELSTAQANTNQMKQEIQLFKERNKELEIQLTNTSQTIKESETEILDILRAELKDSQLIKQRLQDQLNTLEGDLSSTRQELDEKARTLEMLENTQLRKQSEEIASLQKELTNARIQIEELGGPIEPGSKSRGSPLKVEIDALKKEISKRDDILSRIEKECQEKHLHRIEVMQSQLRRFEEETANLNQVLDEQRVGLEERDLVIRQLRSEQAQGSLIELEKLKVEHNSCKDKIEQLNKRITTLNKQVEDQSDEILTIKLESLTASLCEKEANIALMELTAPKNAASNQALEKLRAERDQLQQQQKQLSNTRAMLLEEKMSRR</sequence>
<evidence type="ECO:0000256" key="6">
    <source>
        <dbReference type="ARBA" id="ARBA00023212"/>
    </source>
</evidence>
<dbReference type="PANTHER" id="PTHR18861">
    <property type="entry name" value="ELKS/RAB6-INTERACTING/CAST PROTEIN"/>
    <property type="match status" value="1"/>
</dbReference>
<evidence type="ECO:0000256" key="10">
    <source>
        <dbReference type="SAM" id="MobiDB-lite"/>
    </source>
</evidence>
<keyword evidence="7" id="KW-0966">Cell projection</keyword>
<feature type="coiled-coil region" evidence="9">
    <location>
        <begin position="427"/>
        <end position="530"/>
    </location>
</feature>
<feature type="region of interest" description="Disordered" evidence="10">
    <location>
        <begin position="310"/>
        <end position="335"/>
    </location>
</feature>
<proteinExistence type="predicted"/>
<feature type="coiled-coil region" evidence="9">
    <location>
        <begin position="2282"/>
        <end position="2316"/>
    </location>
</feature>
<evidence type="ECO:0000256" key="4">
    <source>
        <dbReference type="ARBA" id="ARBA00023018"/>
    </source>
</evidence>
<evidence type="ECO:0000256" key="1">
    <source>
        <dbReference type="ARBA" id="ARBA00004245"/>
    </source>
</evidence>
<feature type="compositionally biased region" description="Low complexity" evidence="10">
    <location>
        <begin position="390"/>
        <end position="406"/>
    </location>
</feature>
<feature type="coiled-coil region" evidence="9">
    <location>
        <begin position="1585"/>
        <end position="1689"/>
    </location>
</feature>
<evidence type="ECO:0000256" key="5">
    <source>
        <dbReference type="ARBA" id="ARBA00023054"/>
    </source>
</evidence>
<evidence type="ECO:0000256" key="3">
    <source>
        <dbReference type="ARBA" id="ARBA00022553"/>
    </source>
</evidence>
<feature type="coiled-coil region" evidence="9">
    <location>
        <begin position="1477"/>
        <end position="1553"/>
    </location>
</feature>
<evidence type="ECO:0000256" key="8">
    <source>
        <dbReference type="ARBA" id="ARBA00034106"/>
    </source>
</evidence>
<dbReference type="Gene3D" id="1.20.5.340">
    <property type="match status" value="1"/>
</dbReference>
<keyword evidence="4" id="KW-0770">Synapse</keyword>
<dbReference type="Pfam" id="PF10174">
    <property type="entry name" value="Cast"/>
    <property type="match status" value="2"/>
</dbReference>
<dbReference type="GO" id="GO:0048788">
    <property type="term" value="C:cytoskeleton of presynaptic active zone"/>
    <property type="evidence" value="ECO:0007669"/>
    <property type="project" value="TreeGrafter"/>
</dbReference>
<feature type="region of interest" description="Disordered" evidence="10">
    <location>
        <begin position="388"/>
        <end position="418"/>
    </location>
</feature>
<dbReference type="SUPFAM" id="SSF57997">
    <property type="entry name" value="Tropomyosin"/>
    <property type="match status" value="1"/>
</dbReference>
<dbReference type="GO" id="GO:0030424">
    <property type="term" value="C:axon"/>
    <property type="evidence" value="ECO:0007669"/>
    <property type="project" value="UniProtKB-SubCell"/>
</dbReference>
<dbReference type="Proteomes" id="UP001292079">
    <property type="component" value="Unassembled WGS sequence"/>
</dbReference>
<accession>A0AAE1ZCW5</accession>
<comment type="subcellular location">
    <subcellularLocation>
        <location evidence="1">Cytoplasm</location>
        <location evidence="1">Cytoskeleton</location>
    </subcellularLocation>
    <subcellularLocation>
        <location evidence="8">Presynapse</location>
    </subcellularLocation>
</comment>
<comment type="caution">
    <text evidence="11">The sequence shown here is derived from an EMBL/GenBank/DDBJ whole genome shotgun (WGS) entry which is preliminary data.</text>
</comment>
<keyword evidence="5 9" id="KW-0175">Coiled coil</keyword>
<dbReference type="GO" id="GO:0048167">
    <property type="term" value="P:regulation of synaptic plasticity"/>
    <property type="evidence" value="ECO:0007669"/>
    <property type="project" value="TreeGrafter"/>
</dbReference>
<evidence type="ECO:0008006" key="13">
    <source>
        <dbReference type="Google" id="ProtNLM"/>
    </source>
</evidence>
<dbReference type="PANTHER" id="PTHR18861:SF0">
    <property type="entry name" value="BRUCHPILOT, ISOFORM J"/>
    <property type="match status" value="1"/>
</dbReference>